<evidence type="ECO:0000256" key="1">
    <source>
        <dbReference type="SAM" id="MobiDB-lite"/>
    </source>
</evidence>
<gene>
    <name evidence="2" type="ORF">P5673_003339</name>
</gene>
<reference evidence="2" key="1">
    <citation type="journal article" date="2023" name="G3 (Bethesda)">
        <title>Whole genome assembly and annotation of the endangered Caribbean coral Acropora cervicornis.</title>
        <authorList>
            <person name="Selwyn J.D."/>
            <person name="Vollmer S.V."/>
        </authorList>
    </citation>
    <scope>NUCLEOTIDE SEQUENCE</scope>
    <source>
        <strain evidence="2">K2</strain>
    </source>
</reference>
<dbReference type="Proteomes" id="UP001249851">
    <property type="component" value="Unassembled WGS sequence"/>
</dbReference>
<feature type="compositionally biased region" description="Low complexity" evidence="1">
    <location>
        <begin position="316"/>
        <end position="340"/>
    </location>
</feature>
<dbReference type="AlphaFoldDB" id="A0AAD9VFF0"/>
<proteinExistence type="predicted"/>
<feature type="compositionally biased region" description="Basic and acidic residues" evidence="1">
    <location>
        <begin position="255"/>
        <end position="265"/>
    </location>
</feature>
<sequence>MVTAAIFPLRSLRSSPKRTVPTRMLEHPRSTYRDTAETPEDEVSSVGSKEEMSDDSDSGVSEVTYKRKADFSLLNRNPNHPQGRSSVGRARSSQGPRRNRDLIEHTTEESDVPGEAPITRGQKSFSVMSLPRDQRDGPPAYDSGRYMAKSADNLDRINRPPFPDKGMSYDTEYQNRRNLRYNEGPHPRSRAPRPTGSMRKSRDRVDYNDESSSPPQSPSRPNYDDFSYAQDVRKSKRQPRSGSFRRALELNGNPRDSDESSKFSDRASSSSNDHRDTRVLVKPGGKPRIQYDEEPGRRKTPKLSVLPVPERPPGNRYSSSPPSRLRGPPSPSTPASLTPSYHVNDPMLNSKRSPVPSRGSRRDAEFSDFSDSRNPPVTYVDMNAYNNDNFSASEPHISSYSSFV</sequence>
<feature type="compositionally biased region" description="Basic and acidic residues" evidence="1">
    <location>
        <begin position="24"/>
        <end position="36"/>
    </location>
</feature>
<comment type="caution">
    <text evidence="2">The sequence shown here is derived from an EMBL/GenBank/DDBJ whole genome shotgun (WGS) entry which is preliminary data.</text>
</comment>
<accession>A0AAD9VFF0</accession>
<keyword evidence="3" id="KW-1185">Reference proteome</keyword>
<protein>
    <submittedName>
        <fullName evidence="2">Uncharacterized protein</fullName>
    </submittedName>
</protein>
<name>A0AAD9VFF0_ACRCE</name>
<evidence type="ECO:0000313" key="3">
    <source>
        <dbReference type="Proteomes" id="UP001249851"/>
    </source>
</evidence>
<feature type="compositionally biased region" description="Polar residues" evidence="1">
    <location>
        <begin position="74"/>
        <end position="96"/>
    </location>
</feature>
<evidence type="ECO:0000313" key="2">
    <source>
        <dbReference type="EMBL" id="KAK2571925.1"/>
    </source>
</evidence>
<organism evidence="2 3">
    <name type="scientific">Acropora cervicornis</name>
    <name type="common">Staghorn coral</name>
    <dbReference type="NCBI Taxonomy" id="6130"/>
    <lineage>
        <taxon>Eukaryota</taxon>
        <taxon>Metazoa</taxon>
        <taxon>Cnidaria</taxon>
        <taxon>Anthozoa</taxon>
        <taxon>Hexacorallia</taxon>
        <taxon>Scleractinia</taxon>
        <taxon>Astrocoeniina</taxon>
        <taxon>Acroporidae</taxon>
        <taxon>Acropora</taxon>
    </lineage>
</organism>
<reference evidence="2" key="2">
    <citation type="journal article" date="2023" name="Science">
        <title>Genomic signatures of disease resistance in endangered staghorn corals.</title>
        <authorList>
            <person name="Vollmer S.V."/>
            <person name="Selwyn J.D."/>
            <person name="Despard B.A."/>
            <person name="Roesel C.L."/>
        </authorList>
    </citation>
    <scope>NUCLEOTIDE SEQUENCE</scope>
    <source>
        <strain evidence="2">K2</strain>
    </source>
</reference>
<feature type="compositionally biased region" description="Basic and acidic residues" evidence="1">
    <location>
        <begin position="98"/>
        <end position="108"/>
    </location>
</feature>
<feature type="region of interest" description="Disordered" evidence="1">
    <location>
        <begin position="1"/>
        <end position="377"/>
    </location>
</feature>
<dbReference type="EMBL" id="JARQWQ010000005">
    <property type="protein sequence ID" value="KAK2571925.1"/>
    <property type="molecule type" value="Genomic_DNA"/>
</dbReference>